<evidence type="ECO:0000256" key="2">
    <source>
        <dbReference type="SAM" id="SignalP"/>
    </source>
</evidence>
<gene>
    <name evidence="3" type="ORF">K493DRAFT_307387</name>
</gene>
<proteinExistence type="predicted"/>
<feature type="chain" id="PRO_5012237416" evidence="2">
    <location>
        <begin position="22"/>
        <end position="170"/>
    </location>
</feature>
<organism evidence="3 4">
    <name type="scientific">Basidiobolus meristosporus CBS 931.73</name>
    <dbReference type="NCBI Taxonomy" id="1314790"/>
    <lineage>
        <taxon>Eukaryota</taxon>
        <taxon>Fungi</taxon>
        <taxon>Fungi incertae sedis</taxon>
        <taxon>Zoopagomycota</taxon>
        <taxon>Entomophthoromycotina</taxon>
        <taxon>Basidiobolomycetes</taxon>
        <taxon>Basidiobolales</taxon>
        <taxon>Basidiobolaceae</taxon>
        <taxon>Basidiobolus</taxon>
    </lineage>
</organism>
<feature type="signal peptide" evidence="2">
    <location>
        <begin position="1"/>
        <end position="21"/>
    </location>
</feature>
<dbReference type="EMBL" id="MCFE01000602">
    <property type="protein sequence ID" value="ORX84780.1"/>
    <property type="molecule type" value="Genomic_DNA"/>
</dbReference>
<protein>
    <submittedName>
        <fullName evidence="3">Uncharacterized protein</fullName>
    </submittedName>
</protein>
<keyword evidence="2" id="KW-0732">Signal</keyword>
<feature type="compositionally biased region" description="Low complexity" evidence="1">
    <location>
        <begin position="115"/>
        <end position="137"/>
    </location>
</feature>
<name>A0A1Y1XG96_9FUNG</name>
<keyword evidence="4" id="KW-1185">Reference proteome</keyword>
<feature type="region of interest" description="Disordered" evidence="1">
    <location>
        <begin position="111"/>
        <end position="143"/>
    </location>
</feature>
<evidence type="ECO:0000256" key="1">
    <source>
        <dbReference type="SAM" id="MobiDB-lite"/>
    </source>
</evidence>
<sequence length="170" mass="18162">MTTKYTFFIVLFVLTIGICASDIPNIPQCNNCFNSLPKGCMEKISNSSTNTTTAQTAYQDCLCTKQYIDNFINCATCSAKSMNSDQIPTEKDKSDAMVTCSSLGFPIQVLPTATPNPTGSSPSETPSVSSTTRPESTVGPRTNSARTIYPLDLLVVNSGIMLCLGMASRG</sequence>
<reference evidence="3 4" key="1">
    <citation type="submission" date="2016-07" db="EMBL/GenBank/DDBJ databases">
        <title>Pervasive Adenine N6-methylation of Active Genes in Fungi.</title>
        <authorList>
            <consortium name="DOE Joint Genome Institute"/>
            <person name="Mondo S.J."/>
            <person name="Dannebaum R.O."/>
            <person name="Kuo R.C."/>
            <person name="Labutti K."/>
            <person name="Haridas S."/>
            <person name="Kuo A."/>
            <person name="Salamov A."/>
            <person name="Ahrendt S.R."/>
            <person name="Lipzen A."/>
            <person name="Sullivan W."/>
            <person name="Andreopoulos W.B."/>
            <person name="Clum A."/>
            <person name="Lindquist E."/>
            <person name="Daum C."/>
            <person name="Ramamoorthy G.K."/>
            <person name="Gryganskyi A."/>
            <person name="Culley D."/>
            <person name="Magnuson J.K."/>
            <person name="James T.Y."/>
            <person name="O'Malley M.A."/>
            <person name="Stajich J.E."/>
            <person name="Spatafora J.W."/>
            <person name="Visel A."/>
            <person name="Grigoriev I.V."/>
        </authorList>
    </citation>
    <scope>NUCLEOTIDE SEQUENCE [LARGE SCALE GENOMIC DNA]</scope>
    <source>
        <strain evidence="3 4">CBS 931.73</strain>
    </source>
</reference>
<dbReference type="Proteomes" id="UP000193498">
    <property type="component" value="Unassembled WGS sequence"/>
</dbReference>
<evidence type="ECO:0000313" key="3">
    <source>
        <dbReference type="EMBL" id="ORX84780.1"/>
    </source>
</evidence>
<dbReference type="InParanoid" id="A0A1Y1XG96"/>
<accession>A0A1Y1XG96</accession>
<dbReference type="AlphaFoldDB" id="A0A1Y1XG96"/>
<comment type="caution">
    <text evidence="3">The sequence shown here is derived from an EMBL/GenBank/DDBJ whole genome shotgun (WGS) entry which is preliminary data.</text>
</comment>
<evidence type="ECO:0000313" key="4">
    <source>
        <dbReference type="Proteomes" id="UP000193498"/>
    </source>
</evidence>